<reference evidence="1" key="1">
    <citation type="submission" date="2021-06" db="EMBL/GenBank/DDBJ databases">
        <authorList>
            <person name="Criscuolo A."/>
        </authorList>
    </citation>
    <scope>NUCLEOTIDE SEQUENCE</scope>
    <source>
        <strain evidence="1">CIP111600</strain>
    </source>
</reference>
<name>A0A916K3L3_9BACL</name>
<organism evidence="1 2">
    <name type="scientific">Paenibacillus solanacearum</name>
    <dbReference type="NCBI Taxonomy" id="2048548"/>
    <lineage>
        <taxon>Bacteria</taxon>
        <taxon>Bacillati</taxon>
        <taxon>Bacillota</taxon>
        <taxon>Bacilli</taxon>
        <taxon>Bacillales</taxon>
        <taxon>Paenibacillaceae</taxon>
        <taxon>Paenibacillus</taxon>
    </lineage>
</organism>
<gene>
    <name evidence="1" type="ORF">PAESOLCIP111_03229</name>
</gene>
<evidence type="ECO:0000313" key="1">
    <source>
        <dbReference type="EMBL" id="CAG7630786.1"/>
    </source>
</evidence>
<dbReference type="RefSeq" id="WP_218092987.1">
    <property type="nucleotide sequence ID" value="NZ_CAJVAS010000013.1"/>
</dbReference>
<dbReference type="EMBL" id="CAJVAS010000013">
    <property type="protein sequence ID" value="CAG7630786.1"/>
    <property type="molecule type" value="Genomic_DNA"/>
</dbReference>
<accession>A0A916K3L3</accession>
<dbReference type="AlphaFoldDB" id="A0A916K3L3"/>
<protein>
    <submittedName>
        <fullName evidence="1">Uncharacterized protein</fullName>
    </submittedName>
</protein>
<keyword evidence="2" id="KW-1185">Reference proteome</keyword>
<proteinExistence type="predicted"/>
<sequence length="113" mass="13082">MKKTLSAQQKEYKEAKEHFEKVNKEFEQKLATTKKLGTVTQETMERLVEDTGLHTALNTLGAAEAALLKWSHEMIQNERDYLQNKEAVDRMYAFIDKNPHIKAQLIQAAMKMD</sequence>
<dbReference type="Proteomes" id="UP000693672">
    <property type="component" value="Unassembled WGS sequence"/>
</dbReference>
<comment type="caution">
    <text evidence="1">The sequence shown here is derived from an EMBL/GenBank/DDBJ whole genome shotgun (WGS) entry which is preliminary data.</text>
</comment>
<evidence type="ECO:0000313" key="2">
    <source>
        <dbReference type="Proteomes" id="UP000693672"/>
    </source>
</evidence>